<dbReference type="RefSeq" id="WP_339573278.1">
    <property type="nucleotide sequence ID" value="NZ_JBBIAA010000001.1"/>
</dbReference>
<keyword evidence="3" id="KW-1185">Reference proteome</keyword>
<accession>A0ABU8RFP5</accession>
<evidence type="ECO:0000313" key="2">
    <source>
        <dbReference type="EMBL" id="MEJ5943887.1"/>
    </source>
</evidence>
<proteinExistence type="predicted"/>
<name>A0ABU8RFP5_9ACTN</name>
<dbReference type="EMBL" id="JBBIAA010000001">
    <property type="protein sequence ID" value="MEJ5943887.1"/>
    <property type="molecule type" value="Genomic_DNA"/>
</dbReference>
<feature type="transmembrane region" description="Helical" evidence="1">
    <location>
        <begin position="61"/>
        <end position="78"/>
    </location>
</feature>
<feature type="transmembrane region" description="Helical" evidence="1">
    <location>
        <begin position="21"/>
        <end position="41"/>
    </location>
</feature>
<feature type="transmembrane region" description="Helical" evidence="1">
    <location>
        <begin position="110"/>
        <end position="134"/>
    </location>
</feature>
<evidence type="ECO:0008006" key="4">
    <source>
        <dbReference type="Google" id="ProtNLM"/>
    </source>
</evidence>
<sequence>MTTSTSTTGRTRATAPGSDGLLTALVGLALLAVLSEAWQFVTAGQLFPGDGALEAHQAGAVVLHVTSGLTAVAAVLAARRGAAPTWLWLLAVVVFGLTFVQAATGGRSTLWVHVPGAMVVTVGSVWVLATAVGLRSRGTAARS</sequence>
<reference evidence="2 3" key="1">
    <citation type="journal article" date="2017" name="Int. J. Syst. Evol. Microbiol.">
        <title>Pseudokineococcus basanitobsidens sp. nov., isolated from volcanic rock.</title>
        <authorList>
            <person name="Lee D.W."/>
            <person name="Park M.Y."/>
            <person name="Kim J.J."/>
            <person name="Kim B.S."/>
        </authorList>
    </citation>
    <scope>NUCLEOTIDE SEQUENCE [LARGE SCALE GENOMIC DNA]</scope>
    <source>
        <strain evidence="2 3">DSM 103726</strain>
    </source>
</reference>
<dbReference type="Proteomes" id="UP001387100">
    <property type="component" value="Unassembled WGS sequence"/>
</dbReference>
<gene>
    <name evidence="2" type="ORF">WDZ17_01080</name>
</gene>
<comment type="caution">
    <text evidence="2">The sequence shown here is derived from an EMBL/GenBank/DDBJ whole genome shotgun (WGS) entry which is preliminary data.</text>
</comment>
<keyword evidence="1" id="KW-1133">Transmembrane helix</keyword>
<evidence type="ECO:0000313" key="3">
    <source>
        <dbReference type="Proteomes" id="UP001387100"/>
    </source>
</evidence>
<feature type="transmembrane region" description="Helical" evidence="1">
    <location>
        <begin position="85"/>
        <end position="104"/>
    </location>
</feature>
<keyword evidence="1" id="KW-0472">Membrane</keyword>
<organism evidence="2 3">
    <name type="scientific">Pseudokineococcus basanitobsidens</name>
    <dbReference type="NCBI Taxonomy" id="1926649"/>
    <lineage>
        <taxon>Bacteria</taxon>
        <taxon>Bacillati</taxon>
        <taxon>Actinomycetota</taxon>
        <taxon>Actinomycetes</taxon>
        <taxon>Kineosporiales</taxon>
        <taxon>Kineosporiaceae</taxon>
        <taxon>Pseudokineococcus</taxon>
    </lineage>
</organism>
<keyword evidence="1" id="KW-0812">Transmembrane</keyword>
<evidence type="ECO:0000256" key="1">
    <source>
        <dbReference type="SAM" id="Phobius"/>
    </source>
</evidence>
<protein>
    <recommendedName>
        <fullName evidence="4">DUF4383 domain-containing protein</fullName>
    </recommendedName>
</protein>